<dbReference type="PROSITE" id="PS00086">
    <property type="entry name" value="CYTOCHROME_P450"/>
    <property type="match status" value="1"/>
</dbReference>
<feature type="transmembrane region" description="Helical" evidence="7">
    <location>
        <begin position="6"/>
        <end position="27"/>
    </location>
</feature>
<dbReference type="InterPro" id="IPR050121">
    <property type="entry name" value="Cytochrome_P450_monoxygenase"/>
</dbReference>
<keyword evidence="7" id="KW-0472">Membrane</keyword>
<evidence type="ECO:0000256" key="1">
    <source>
        <dbReference type="ARBA" id="ARBA00001971"/>
    </source>
</evidence>
<dbReference type="PANTHER" id="PTHR24305:SF232">
    <property type="entry name" value="P450, PUTATIVE (EUROFUNG)-RELATED"/>
    <property type="match status" value="1"/>
</dbReference>
<dbReference type="InterPro" id="IPR002403">
    <property type="entry name" value="Cyt_P450_E_grp-IV"/>
</dbReference>
<dbReference type="Pfam" id="PF00067">
    <property type="entry name" value="p450"/>
    <property type="match status" value="2"/>
</dbReference>
<dbReference type="GO" id="GO:0005506">
    <property type="term" value="F:iron ion binding"/>
    <property type="evidence" value="ECO:0007669"/>
    <property type="project" value="InterPro"/>
</dbReference>
<comment type="cofactor">
    <cofactor evidence="1 5">
        <name>heme</name>
        <dbReference type="ChEBI" id="CHEBI:30413"/>
    </cofactor>
</comment>
<evidence type="ECO:0000256" key="2">
    <source>
        <dbReference type="ARBA" id="ARBA00010617"/>
    </source>
</evidence>
<organism evidence="8 9">
    <name type="scientific">Zasmidium cellare ATCC 36951</name>
    <dbReference type="NCBI Taxonomy" id="1080233"/>
    <lineage>
        <taxon>Eukaryota</taxon>
        <taxon>Fungi</taxon>
        <taxon>Dikarya</taxon>
        <taxon>Ascomycota</taxon>
        <taxon>Pezizomycotina</taxon>
        <taxon>Dothideomycetes</taxon>
        <taxon>Dothideomycetidae</taxon>
        <taxon>Mycosphaerellales</taxon>
        <taxon>Mycosphaerellaceae</taxon>
        <taxon>Zasmidium</taxon>
    </lineage>
</organism>
<accession>A0A6A6CEH4</accession>
<dbReference type="InterPro" id="IPR017972">
    <property type="entry name" value="Cyt_P450_CS"/>
</dbReference>
<keyword evidence="3 5" id="KW-0479">Metal-binding</keyword>
<sequence>MELPSFLTPAWLVLALLTGCLVFYLTALPRPLPGIPYVPESRWKLFGDLPAAMAYQKKTGTLIGYFANQLVKRNEPVMQFFLLPFVRPSLYICDGREASDAMTHRIKEFDRSKLFSDIFRAYVPHSSITFPTNNDWKYNRSLIGQTMLPRFLDASGAKQAYGAFQQLVSVWREKTRIANGRAIDVAGDTHMASTDAIWAMTFRSSIDTCKTAAEHVSKAPSLESPTGADASYIAIAMGYWTHWLAMSLLPSLRNAKRIRDKLVRERLIQTYAKFASNMQDSKTTAQGMTSAIDITVQREITVAAKEGRPTLGPKATERIHNELSLFLAAGSATTADTLSWVHVAGLKRVTAHQDFQSVLQAEMIDKFSLFHKNRVPPTAEAIATAGLPQLDAFMEEVLRCHPLGNANLRRTLRDTLILGYHMLLRSSLAQSNVGLLQLTNILLQTAGPSLTSAPFPVSDQNRSGTSLKATTSRWDRYSDLETFRPDRWLIQDSSDPSKVRFDPSAYPMQSFGEGPRACFGKKFAYLEMRIAFTFILWNFELLPLPAELVDFDVDEKLTRDSRNVRFKLRRIS</sequence>
<feature type="binding site" description="axial binding residue" evidence="5">
    <location>
        <position position="518"/>
    </location>
    <ligand>
        <name>heme</name>
        <dbReference type="ChEBI" id="CHEBI:30413"/>
    </ligand>
    <ligandPart>
        <name>Fe</name>
        <dbReference type="ChEBI" id="CHEBI:18248"/>
    </ligandPart>
</feature>
<evidence type="ECO:0000256" key="3">
    <source>
        <dbReference type="ARBA" id="ARBA00022723"/>
    </source>
</evidence>
<comment type="similarity">
    <text evidence="2 6">Belongs to the cytochrome P450 family.</text>
</comment>
<dbReference type="GeneID" id="54566298"/>
<evidence type="ECO:0000313" key="8">
    <source>
        <dbReference type="EMBL" id="KAF2165617.1"/>
    </source>
</evidence>
<keyword evidence="9" id="KW-1185">Reference proteome</keyword>
<evidence type="ECO:0000313" key="9">
    <source>
        <dbReference type="Proteomes" id="UP000799537"/>
    </source>
</evidence>
<gene>
    <name evidence="8" type="ORF">M409DRAFT_55514</name>
</gene>
<evidence type="ECO:0000256" key="6">
    <source>
        <dbReference type="RuleBase" id="RU000461"/>
    </source>
</evidence>
<keyword evidence="6" id="KW-0503">Monooxygenase</keyword>
<dbReference type="OrthoDB" id="1470350at2759"/>
<evidence type="ECO:0008006" key="10">
    <source>
        <dbReference type="Google" id="ProtNLM"/>
    </source>
</evidence>
<dbReference type="AlphaFoldDB" id="A0A6A6CEH4"/>
<evidence type="ECO:0000256" key="7">
    <source>
        <dbReference type="SAM" id="Phobius"/>
    </source>
</evidence>
<keyword evidence="7" id="KW-1133">Transmembrane helix</keyword>
<keyword evidence="7" id="KW-0812">Transmembrane</keyword>
<dbReference type="GO" id="GO:0016705">
    <property type="term" value="F:oxidoreductase activity, acting on paired donors, with incorporation or reduction of molecular oxygen"/>
    <property type="evidence" value="ECO:0007669"/>
    <property type="project" value="InterPro"/>
</dbReference>
<dbReference type="RefSeq" id="XP_033666506.1">
    <property type="nucleotide sequence ID" value="XM_033813026.1"/>
</dbReference>
<keyword evidence="5 6" id="KW-0349">Heme</keyword>
<evidence type="ECO:0000256" key="5">
    <source>
        <dbReference type="PIRSR" id="PIRSR602403-1"/>
    </source>
</evidence>
<dbReference type="InterPro" id="IPR036396">
    <property type="entry name" value="Cyt_P450_sf"/>
</dbReference>
<dbReference type="PRINTS" id="PR00465">
    <property type="entry name" value="EP450IV"/>
</dbReference>
<keyword evidence="6" id="KW-0560">Oxidoreductase</keyword>
<evidence type="ECO:0000256" key="4">
    <source>
        <dbReference type="ARBA" id="ARBA00023004"/>
    </source>
</evidence>
<dbReference type="InterPro" id="IPR001128">
    <property type="entry name" value="Cyt_P450"/>
</dbReference>
<dbReference type="Proteomes" id="UP000799537">
    <property type="component" value="Unassembled WGS sequence"/>
</dbReference>
<protein>
    <recommendedName>
        <fullName evidence="10">Cytochrome P450 monooxygenase</fullName>
    </recommendedName>
</protein>
<dbReference type="GO" id="GO:0004497">
    <property type="term" value="F:monooxygenase activity"/>
    <property type="evidence" value="ECO:0007669"/>
    <property type="project" value="UniProtKB-KW"/>
</dbReference>
<reference evidence="8" key="1">
    <citation type="journal article" date="2020" name="Stud. Mycol.">
        <title>101 Dothideomycetes genomes: a test case for predicting lifestyles and emergence of pathogens.</title>
        <authorList>
            <person name="Haridas S."/>
            <person name="Albert R."/>
            <person name="Binder M."/>
            <person name="Bloem J."/>
            <person name="Labutti K."/>
            <person name="Salamov A."/>
            <person name="Andreopoulos B."/>
            <person name="Baker S."/>
            <person name="Barry K."/>
            <person name="Bills G."/>
            <person name="Bluhm B."/>
            <person name="Cannon C."/>
            <person name="Castanera R."/>
            <person name="Culley D."/>
            <person name="Daum C."/>
            <person name="Ezra D."/>
            <person name="Gonzalez J."/>
            <person name="Henrissat B."/>
            <person name="Kuo A."/>
            <person name="Liang C."/>
            <person name="Lipzen A."/>
            <person name="Lutzoni F."/>
            <person name="Magnuson J."/>
            <person name="Mondo S."/>
            <person name="Nolan M."/>
            <person name="Ohm R."/>
            <person name="Pangilinan J."/>
            <person name="Park H.-J."/>
            <person name="Ramirez L."/>
            <person name="Alfaro M."/>
            <person name="Sun H."/>
            <person name="Tritt A."/>
            <person name="Yoshinaga Y."/>
            <person name="Zwiers L.-H."/>
            <person name="Turgeon B."/>
            <person name="Goodwin S."/>
            <person name="Spatafora J."/>
            <person name="Crous P."/>
            <person name="Grigoriev I."/>
        </authorList>
    </citation>
    <scope>NUCLEOTIDE SEQUENCE</scope>
    <source>
        <strain evidence="8">ATCC 36951</strain>
    </source>
</reference>
<dbReference type="Gene3D" id="1.10.630.10">
    <property type="entry name" value="Cytochrome P450"/>
    <property type="match status" value="1"/>
</dbReference>
<dbReference type="GO" id="GO:0020037">
    <property type="term" value="F:heme binding"/>
    <property type="evidence" value="ECO:0007669"/>
    <property type="project" value="InterPro"/>
</dbReference>
<dbReference type="PANTHER" id="PTHR24305">
    <property type="entry name" value="CYTOCHROME P450"/>
    <property type="match status" value="1"/>
</dbReference>
<dbReference type="SUPFAM" id="SSF48264">
    <property type="entry name" value="Cytochrome P450"/>
    <property type="match status" value="2"/>
</dbReference>
<proteinExistence type="inferred from homology"/>
<dbReference type="EMBL" id="ML993599">
    <property type="protein sequence ID" value="KAF2165617.1"/>
    <property type="molecule type" value="Genomic_DNA"/>
</dbReference>
<name>A0A6A6CEH4_ZASCE</name>
<keyword evidence="4 5" id="KW-0408">Iron</keyword>